<dbReference type="CDD" id="cd03801">
    <property type="entry name" value="GT4_PimA-like"/>
    <property type="match status" value="1"/>
</dbReference>
<dbReference type="GO" id="GO:0016757">
    <property type="term" value="F:glycosyltransferase activity"/>
    <property type="evidence" value="ECO:0007669"/>
    <property type="project" value="InterPro"/>
</dbReference>
<dbReference type="PANTHER" id="PTHR12526">
    <property type="entry name" value="GLYCOSYLTRANSFERASE"/>
    <property type="match status" value="1"/>
</dbReference>
<sequence length="541" mass="60711">MSESKRIWGTLDPFYEPGPVLGRKVANIGFLRALLAEDRFDEYHFFLGDQGVADSLRGHIAKIAPDLLDSGRLRTFDRRELPVQVAQTGYHCFHLSDCITTQPHLARLRNRYSRTIFPITGTIHSLSYAEFCGPFLRHLWAGTTERDAIVCTSAPGRQAVEHFFGWLRSSYDMQEAVASAPQLPLIPLGVDVADLHPQGQRSDDGPVRLLVFGRISHHSKMDLLPLVRALHRLVSEGLDPKSIELVLAGWADDNDDFLPTLKDYVKNVGIPLSVSLRPTEAEKRRLYQSSDIFISIADNPQETFGITVAEAGAFGLPSVVSEYDGYRDIIRHGETGLLVPTIGPDDTSDADILAPLTYGNQYHLLLAQRTAVEIPALAQALYRLIASPDERRAMGEAARKRVVEHYSWQEVIRQYHELWDDLCARPVDRDALRDVAHPQTMPYADLFGHYTTKQLDPAMRLKAGRTGEAFYRGQDYPTLYSGMTLTIDPELAKKLVFLARKSVDSDSLIRKLIAIAPEVDATTAKNHIMWSLKHDILERVP</sequence>
<keyword evidence="2" id="KW-0808">Transferase</keyword>
<organism evidence="2 3">
    <name type="scientific">Pseudodesulfovibrio profundus</name>
    <dbReference type="NCBI Taxonomy" id="57320"/>
    <lineage>
        <taxon>Bacteria</taxon>
        <taxon>Pseudomonadati</taxon>
        <taxon>Thermodesulfobacteriota</taxon>
        <taxon>Desulfovibrionia</taxon>
        <taxon>Desulfovibrionales</taxon>
        <taxon>Desulfovibrionaceae</taxon>
    </lineage>
</organism>
<dbReference type="PANTHER" id="PTHR12526:SF590">
    <property type="entry name" value="ALPHA-MALTOSE-1-PHOSPHATE SYNTHASE"/>
    <property type="match status" value="1"/>
</dbReference>
<reference evidence="3" key="1">
    <citation type="submission" date="2017-09" db="EMBL/GenBank/DDBJ databases">
        <authorList>
            <person name="Regsiter A."/>
            <person name="William W."/>
        </authorList>
    </citation>
    <scope>NUCLEOTIDE SEQUENCE [LARGE SCALE GENOMIC DNA]</scope>
    <source>
        <strain evidence="3">500-1</strain>
    </source>
</reference>
<evidence type="ECO:0000313" key="3">
    <source>
        <dbReference type="Proteomes" id="UP000219215"/>
    </source>
</evidence>
<gene>
    <name evidence="2" type="ORF">DPRO_2043</name>
</gene>
<name>A0A2C8FA89_9BACT</name>
<dbReference type="SUPFAM" id="SSF53756">
    <property type="entry name" value="UDP-Glycosyltransferase/glycogen phosphorylase"/>
    <property type="match status" value="1"/>
</dbReference>
<protein>
    <submittedName>
        <fullName evidence="2">Glycosyl transferase group 1</fullName>
    </submittedName>
</protein>
<dbReference type="KEGG" id="pprf:DPRO_2043"/>
<evidence type="ECO:0000313" key="2">
    <source>
        <dbReference type="EMBL" id="SOB58947.1"/>
    </source>
</evidence>
<proteinExistence type="predicted"/>
<dbReference type="AlphaFoldDB" id="A0A2C8FA89"/>
<dbReference type="EMBL" id="LT907975">
    <property type="protein sequence ID" value="SOB58947.1"/>
    <property type="molecule type" value="Genomic_DNA"/>
</dbReference>
<keyword evidence="3" id="KW-1185">Reference proteome</keyword>
<dbReference type="InterPro" id="IPR001296">
    <property type="entry name" value="Glyco_trans_1"/>
</dbReference>
<feature type="domain" description="Glycosyl transferase family 1" evidence="1">
    <location>
        <begin position="198"/>
        <end position="345"/>
    </location>
</feature>
<accession>A0A2C8FA89</accession>
<dbReference type="Proteomes" id="UP000219215">
    <property type="component" value="Chromosome DPRO"/>
</dbReference>
<dbReference type="Pfam" id="PF00534">
    <property type="entry name" value="Glycos_transf_1"/>
    <property type="match status" value="1"/>
</dbReference>
<dbReference type="Gene3D" id="3.40.50.2000">
    <property type="entry name" value="Glycogen Phosphorylase B"/>
    <property type="match status" value="4"/>
</dbReference>
<dbReference type="RefSeq" id="WP_097011903.1">
    <property type="nucleotide sequence ID" value="NZ_LT907975.1"/>
</dbReference>
<evidence type="ECO:0000259" key="1">
    <source>
        <dbReference type="Pfam" id="PF00534"/>
    </source>
</evidence>
<dbReference type="OrthoDB" id="9790710at2"/>